<keyword evidence="1" id="KW-1185">Reference proteome</keyword>
<evidence type="ECO:0000313" key="1">
    <source>
        <dbReference type="Proteomes" id="UP000887565"/>
    </source>
</evidence>
<organism evidence="1 2">
    <name type="scientific">Romanomermis culicivorax</name>
    <name type="common">Nematode worm</name>
    <dbReference type="NCBI Taxonomy" id="13658"/>
    <lineage>
        <taxon>Eukaryota</taxon>
        <taxon>Metazoa</taxon>
        <taxon>Ecdysozoa</taxon>
        <taxon>Nematoda</taxon>
        <taxon>Enoplea</taxon>
        <taxon>Dorylaimia</taxon>
        <taxon>Mermithida</taxon>
        <taxon>Mermithoidea</taxon>
        <taxon>Mermithidae</taxon>
        <taxon>Romanomermis</taxon>
    </lineage>
</organism>
<dbReference type="AlphaFoldDB" id="A0A915J9H0"/>
<evidence type="ECO:0000313" key="2">
    <source>
        <dbReference type="WBParaSite" id="nRc.2.0.1.t22404-RA"/>
    </source>
</evidence>
<proteinExistence type="predicted"/>
<accession>A0A915J9H0</accession>
<protein>
    <submittedName>
        <fullName evidence="2">Uncharacterized protein</fullName>
    </submittedName>
</protein>
<sequence>MSQGGFVDTYLGKTSYKNTKNRLCLTDMNLLTGFRDPSCKRECAKTRPTQQLSLEARKCYVKPALLCVSLTTITIMYINLSRESHSKHNHFSETDDSPQVPLFRWEASTSLKRIHLHKSDENSQKAIIPSLEHHRQKRQIRRFKLASRRSK</sequence>
<reference evidence="2" key="1">
    <citation type="submission" date="2022-11" db="UniProtKB">
        <authorList>
            <consortium name="WormBaseParasite"/>
        </authorList>
    </citation>
    <scope>IDENTIFICATION</scope>
</reference>
<dbReference type="Proteomes" id="UP000887565">
    <property type="component" value="Unplaced"/>
</dbReference>
<dbReference type="WBParaSite" id="nRc.2.0.1.t22404-RA">
    <property type="protein sequence ID" value="nRc.2.0.1.t22404-RA"/>
    <property type="gene ID" value="nRc.2.0.1.g22404"/>
</dbReference>
<name>A0A915J9H0_ROMCU</name>